<protein>
    <submittedName>
        <fullName evidence="2">Uncharacterized protein</fullName>
    </submittedName>
</protein>
<organism evidence="2 3">
    <name type="scientific">Pseudomonas frederiksbergensis</name>
    <dbReference type="NCBI Taxonomy" id="104087"/>
    <lineage>
        <taxon>Bacteria</taxon>
        <taxon>Pseudomonadati</taxon>
        <taxon>Pseudomonadota</taxon>
        <taxon>Gammaproteobacteria</taxon>
        <taxon>Pseudomonadales</taxon>
        <taxon>Pseudomonadaceae</taxon>
        <taxon>Pseudomonas</taxon>
    </lineage>
</organism>
<evidence type="ECO:0000313" key="2">
    <source>
        <dbReference type="EMBL" id="RON36332.1"/>
    </source>
</evidence>
<evidence type="ECO:0000313" key="3">
    <source>
        <dbReference type="Proteomes" id="UP000283260"/>
    </source>
</evidence>
<evidence type="ECO:0000256" key="1">
    <source>
        <dbReference type="SAM" id="SignalP"/>
    </source>
</evidence>
<gene>
    <name evidence="2" type="ORF">BK661_02795</name>
</gene>
<keyword evidence="1" id="KW-0732">Signal</keyword>
<feature type="signal peptide" evidence="1">
    <location>
        <begin position="1"/>
        <end position="23"/>
    </location>
</feature>
<dbReference type="RefSeq" id="WP_123494506.1">
    <property type="nucleotide sequence ID" value="NZ_MOBL01000003.1"/>
</dbReference>
<dbReference type="AlphaFoldDB" id="A0A423JFB5"/>
<dbReference type="EMBL" id="MOBL01000003">
    <property type="protein sequence ID" value="RON36332.1"/>
    <property type="molecule type" value="Genomic_DNA"/>
</dbReference>
<accession>A0A423JFB5</accession>
<reference evidence="2 3" key="1">
    <citation type="submission" date="2016-10" db="EMBL/GenBank/DDBJ databases">
        <title>Comparative genome analysis of multiple Pseudomonas spp. focuses on biocontrol and plant growth promoting traits.</title>
        <authorList>
            <person name="Tao X.-Y."/>
            <person name="Taylor C.G."/>
        </authorList>
    </citation>
    <scope>NUCLEOTIDE SEQUENCE [LARGE SCALE GENOMIC DNA]</scope>
    <source>
        <strain evidence="2 3">94G2</strain>
    </source>
</reference>
<comment type="caution">
    <text evidence="2">The sequence shown here is derived from an EMBL/GenBank/DDBJ whole genome shotgun (WGS) entry which is preliminary data.</text>
</comment>
<dbReference type="PROSITE" id="PS51257">
    <property type="entry name" value="PROKAR_LIPOPROTEIN"/>
    <property type="match status" value="1"/>
</dbReference>
<sequence>MTTRRQFLALVPACLAVSACSFDSDSCDSKQQKAMETVFAYIRNNLKPVSGLLPFAKDFAVTDTISAIYQKVNGKEVADDAAVKKLLSESMVDDANSGRFVTYKNFTVTQTEVFITLVAGGAVSSSTLSGISNGCPKQA</sequence>
<dbReference type="Proteomes" id="UP000283260">
    <property type="component" value="Unassembled WGS sequence"/>
</dbReference>
<proteinExistence type="predicted"/>
<feature type="chain" id="PRO_5019229245" evidence="1">
    <location>
        <begin position="24"/>
        <end position="139"/>
    </location>
</feature>
<name>A0A423JFB5_9PSED</name>